<organism evidence="2 3">
    <name type="scientific">Alternaria alternata</name>
    <name type="common">Alternaria rot fungus</name>
    <name type="synonym">Torula alternata</name>
    <dbReference type="NCBI Taxonomy" id="5599"/>
    <lineage>
        <taxon>Eukaryota</taxon>
        <taxon>Fungi</taxon>
        <taxon>Dikarya</taxon>
        <taxon>Ascomycota</taxon>
        <taxon>Pezizomycotina</taxon>
        <taxon>Dothideomycetes</taxon>
        <taxon>Pleosporomycetidae</taxon>
        <taxon>Pleosporales</taxon>
        <taxon>Pleosporineae</taxon>
        <taxon>Pleosporaceae</taxon>
        <taxon>Alternaria</taxon>
        <taxon>Alternaria sect. Alternaria</taxon>
        <taxon>Alternaria alternata complex</taxon>
    </lineage>
</organism>
<reference evidence="2 3" key="1">
    <citation type="submission" date="2016-05" db="EMBL/GenBank/DDBJ databases">
        <title>Comparative analysis of secretome profiles of manganese(II)-oxidizing ascomycete fungi.</title>
        <authorList>
            <consortium name="DOE Joint Genome Institute"/>
            <person name="Zeiner C.A."/>
            <person name="Purvine S.O."/>
            <person name="Zink E.M."/>
            <person name="Wu S."/>
            <person name="Pasa-Tolic L."/>
            <person name="Chaput D.L."/>
            <person name="Haridas S."/>
            <person name="Grigoriev I.V."/>
            <person name="Santelli C.M."/>
            <person name="Hansel C.M."/>
        </authorList>
    </citation>
    <scope>NUCLEOTIDE SEQUENCE [LARGE SCALE GENOMIC DNA]</scope>
    <source>
        <strain evidence="2 3">SRC1lrK2f</strain>
    </source>
</reference>
<feature type="region of interest" description="Disordered" evidence="1">
    <location>
        <begin position="194"/>
        <end position="213"/>
    </location>
</feature>
<dbReference type="VEuPathDB" id="FungiDB:CC77DRAFT_119259"/>
<proteinExistence type="predicted"/>
<sequence length="213" mass="23285">MDGCRGLRAGTMECGCRWSSLPKVEFWTVAVGGGLCRATWGRLQNGSSLVLYAFTQPASDDAATTLALLDFPETDVTAQWRMIRMPPVLLLIGQSPSSQPLAPVVMRRVAQPSRIFSSLSWPCHPTIHSICAYLPSKIFCNLTALFSDALGPCFNTKVLQPVFGPLRQTYVAVHGFIFTACDVTRPRIGRSIGRYSAAQRSTTHTPYTTQSSP</sequence>
<feature type="compositionally biased region" description="Polar residues" evidence="1">
    <location>
        <begin position="198"/>
        <end position="213"/>
    </location>
</feature>
<gene>
    <name evidence="2" type="ORF">CC77DRAFT_119259</name>
</gene>
<dbReference type="GeneID" id="29115720"/>
<dbReference type="EMBL" id="KV441479">
    <property type="protein sequence ID" value="OAG20300.1"/>
    <property type="molecule type" value="Genomic_DNA"/>
</dbReference>
<keyword evidence="3" id="KW-1185">Reference proteome</keyword>
<name>A0A177DM38_ALTAL</name>
<evidence type="ECO:0000313" key="3">
    <source>
        <dbReference type="Proteomes" id="UP000077248"/>
    </source>
</evidence>
<protein>
    <submittedName>
        <fullName evidence="2">Uncharacterized protein</fullName>
    </submittedName>
</protein>
<dbReference type="RefSeq" id="XP_018385721.1">
    <property type="nucleotide sequence ID" value="XM_018530126.1"/>
</dbReference>
<evidence type="ECO:0000256" key="1">
    <source>
        <dbReference type="SAM" id="MobiDB-lite"/>
    </source>
</evidence>
<dbReference type="AlphaFoldDB" id="A0A177DM38"/>
<accession>A0A177DM38</accession>
<evidence type="ECO:0000313" key="2">
    <source>
        <dbReference type="EMBL" id="OAG20300.1"/>
    </source>
</evidence>
<dbReference type="Proteomes" id="UP000077248">
    <property type="component" value="Unassembled WGS sequence"/>
</dbReference>
<dbReference type="KEGG" id="aalt:CC77DRAFT_119259"/>